<keyword evidence="7" id="KW-0216">Detoxification</keyword>
<evidence type="ECO:0000256" key="6">
    <source>
        <dbReference type="ARBA" id="ARBA00014637"/>
    </source>
</evidence>
<proteinExistence type="inferred from homology"/>
<evidence type="ECO:0000256" key="4">
    <source>
        <dbReference type="ARBA" id="ARBA00008414"/>
    </source>
</evidence>
<keyword evidence="11" id="KW-0479">Metal-binding</keyword>
<comment type="cofactor">
    <cofactor evidence="2">
        <name>FAD</name>
        <dbReference type="ChEBI" id="CHEBI:57692"/>
    </cofactor>
</comment>
<dbReference type="Gene3D" id="3.40.50.80">
    <property type="entry name" value="Nucleotide-binding domain of ferredoxin-NADP reductase (FNR) module"/>
    <property type="match status" value="1"/>
</dbReference>
<dbReference type="InterPro" id="IPR009050">
    <property type="entry name" value="Globin-like_sf"/>
</dbReference>
<evidence type="ECO:0000256" key="3">
    <source>
        <dbReference type="ARBA" id="ARBA00006401"/>
    </source>
</evidence>
<comment type="cofactor">
    <cofactor evidence="1">
        <name>heme b</name>
        <dbReference type="ChEBI" id="CHEBI:60344"/>
    </cofactor>
</comment>
<dbReference type="InterPro" id="IPR000971">
    <property type="entry name" value="Globin"/>
</dbReference>
<feature type="domain" description="FAD-binding FR-type" evidence="25">
    <location>
        <begin position="151"/>
        <end position="262"/>
    </location>
</feature>
<organism evidence="26 27">
    <name type="scientific">Alloalcanivorax xenomutans</name>
    <dbReference type="NCBI Taxonomy" id="1094342"/>
    <lineage>
        <taxon>Bacteria</taxon>
        <taxon>Pseudomonadati</taxon>
        <taxon>Pseudomonadota</taxon>
        <taxon>Gammaproteobacteria</taxon>
        <taxon>Oceanospirillales</taxon>
        <taxon>Alcanivoracaceae</taxon>
        <taxon>Alloalcanivorax</taxon>
    </lineage>
</organism>
<dbReference type="PANTHER" id="PTHR43396">
    <property type="entry name" value="FLAVOHEMOPROTEIN"/>
    <property type="match status" value="1"/>
</dbReference>
<comment type="caution">
    <text evidence="26">The sequence shown here is derived from an EMBL/GenBank/DDBJ whole genome shotgun (WGS) entry which is preliminary data.</text>
</comment>
<dbReference type="Gene3D" id="1.10.490.10">
    <property type="entry name" value="Globins"/>
    <property type="match status" value="1"/>
</dbReference>
<dbReference type="PANTHER" id="PTHR43396:SF3">
    <property type="entry name" value="FLAVOHEMOPROTEIN"/>
    <property type="match status" value="1"/>
</dbReference>
<dbReference type="GO" id="GO:0046210">
    <property type="term" value="P:nitric oxide catabolic process"/>
    <property type="evidence" value="ECO:0007669"/>
    <property type="project" value="TreeGrafter"/>
</dbReference>
<evidence type="ECO:0000256" key="7">
    <source>
        <dbReference type="ARBA" id="ARBA00022575"/>
    </source>
</evidence>
<dbReference type="Gene3D" id="2.40.30.10">
    <property type="entry name" value="Translation factors"/>
    <property type="match status" value="1"/>
</dbReference>
<dbReference type="SUPFAM" id="SSF46458">
    <property type="entry name" value="Globin-like"/>
    <property type="match status" value="1"/>
</dbReference>
<evidence type="ECO:0000256" key="8">
    <source>
        <dbReference type="ARBA" id="ARBA00022617"/>
    </source>
</evidence>
<keyword evidence="27" id="KW-1185">Reference proteome</keyword>
<evidence type="ECO:0000259" key="25">
    <source>
        <dbReference type="PROSITE" id="PS51384"/>
    </source>
</evidence>
<dbReference type="InterPro" id="IPR001433">
    <property type="entry name" value="OxRdtase_FAD/NAD-bd"/>
</dbReference>
<dbReference type="SUPFAM" id="SSF52343">
    <property type="entry name" value="Ferredoxin reductase-like, C-terminal NADP-linked domain"/>
    <property type="match status" value="1"/>
</dbReference>
<evidence type="ECO:0000256" key="20">
    <source>
        <dbReference type="ARBA" id="ARBA00033187"/>
    </source>
</evidence>
<dbReference type="RefSeq" id="WP_055099152.1">
    <property type="nucleotide sequence ID" value="NZ_CP012331.1"/>
</dbReference>
<comment type="similarity">
    <text evidence="4">Belongs to the globin family. Two-domain flavohemoproteins subfamily.</text>
</comment>
<dbReference type="InterPro" id="IPR017927">
    <property type="entry name" value="FAD-bd_FR_type"/>
</dbReference>
<dbReference type="KEGG" id="axe:P40_14470"/>
<comment type="catalytic activity">
    <reaction evidence="22">
        <text>2 nitric oxide + NADPH + 2 O2 = 2 nitrate + NADP(+) + H(+)</text>
        <dbReference type="Rhea" id="RHEA:19465"/>
        <dbReference type="ChEBI" id="CHEBI:15378"/>
        <dbReference type="ChEBI" id="CHEBI:15379"/>
        <dbReference type="ChEBI" id="CHEBI:16480"/>
        <dbReference type="ChEBI" id="CHEBI:17632"/>
        <dbReference type="ChEBI" id="CHEBI:57783"/>
        <dbReference type="ChEBI" id="CHEBI:58349"/>
        <dbReference type="EC" id="1.14.12.17"/>
    </reaction>
</comment>
<comment type="similarity">
    <text evidence="3">In the C-terminal section; belongs to the flavoprotein pyridine nucleotide cytochrome reductase family.</text>
</comment>
<feature type="domain" description="Globin" evidence="24">
    <location>
        <begin position="1"/>
        <end position="138"/>
    </location>
</feature>
<dbReference type="PROSITE" id="PS01033">
    <property type="entry name" value="GLOBIN"/>
    <property type="match status" value="1"/>
</dbReference>
<evidence type="ECO:0000259" key="24">
    <source>
        <dbReference type="PROSITE" id="PS01033"/>
    </source>
</evidence>
<evidence type="ECO:0000256" key="18">
    <source>
        <dbReference type="ARBA" id="ARBA00030024"/>
    </source>
</evidence>
<sequence length="407" mass="44939">MLSAAQMEIIKQTVPVLEDHGEVLTRHFYQRMFRENPEVLAFFNPAHQHAGTQQRALAAAICAYARNIENPAMLAGAVELIAQKHVSLGIQAEHYPIVGENLLASIREVLGEAATDEIIDAWAAAYGALADLFIQREGEIYRHQTEVHGWQGFKRFVVRQREAASDNIVSLYLVPEDGQPLQPHQPGQYVTLRVTPENGVPVMRNYSLSNRPGSEHYRISVKRELACDAGAPDGVCSNYLHDRIAQGDVVELAPPCGEFVLTPVAEAGKPLVLIAGGVGITPILSMLYAALEQQPDREVIFIQCALNGAVRPFERELATLRGEYPNLTVHVRFSEATDEDRIRALHDSEGLLDSALLDQLIGDQDAEFYLCGPAPMLKHGWRLLKQRAVEDADIHFEFFGPAGDLAA</sequence>
<keyword evidence="12" id="KW-0274">FAD</keyword>
<evidence type="ECO:0000256" key="17">
    <source>
        <dbReference type="ARBA" id="ARBA00025094"/>
    </source>
</evidence>
<evidence type="ECO:0000313" key="27">
    <source>
        <dbReference type="Proteomes" id="UP001107961"/>
    </source>
</evidence>
<evidence type="ECO:0000256" key="5">
    <source>
        <dbReference type="ARBA" id="ARBA00012229"/>
    </source>
</evidence>
<dbReference type="GO" id="GO:0020037">
    <property type="term" value="F:heme binding"/>
    <property type="evidence" value="ECO:0007669"/>
    <property type="project" value="InterPro"/>
</dbReference>
<dbReference type="GO" id="GO:0019825">
    <property type="term" value="F:oxygen binding"/>
    <property type="evidence" value="ECO:0007669"/>
    <property type="project" value="InterPro"/>
</dbReference>
<gene>
    <name evidence="26" type="primary">hmpA</name>
    <name evidence="26" type="ORF">LZG35_12855</name>
</gene>
<dbReference type="CDD" id="cd06184">
    <property type="entry name" value="flavohem_like_fad_nad_binding"/>
    <property type="match status" value="1"/>
</dbReference>
<evidence type="ECO:0000256" key="22">
    <source>
        <dbReference type="ARBA" id="ARBA00049433"/>
    </source>
</evidence>
<dbReference type="GO" id="GO:0005344">
    <property type="term" value="F:oxygen carrier activity"/>
    <property type="evidence" value="ECO:0007669"/>
    <property type="project" value="UniProtKB-KW"/>
</dbReference>
<accession>A0A9Q3ZD96</accession>
<evidence type="ECO:0000256" key="19">
    <source>
        <dbReference type="ARBA" id="ARBA00030929"/>
    </source>
</evidence>
<keyword evidence="16" id="KW-0520">NAD</keyword>
<dbReference type="PROSITE" id="PS51384">
    <property type="entry name" value="FAD_FR"/>
    <property type="match status" value="1"/>
</dbReference>
<name>A0A9Q3ZD96_9GAMM</name>
<dbReference type="InterPro" id="IPR012292">
    <property type="entry name" value="Globin/Proto"/>
</dbReference>
<keyword evidence="15" id="KW-0408">Iron</keyword>
<keyword evidence="14 26" id="KW-0560">Oxidoreductase</keyword>
<keyword evidence="9 23" id="KW-0561">Oxygen transport</keyword>
<evidence type="ECO:0000256" key="2">
    <source>
        <dbReference type="ARBA" id="ARBA00001974"/>
    </source>
</evidence>
<keyword evidence="10" id="KW-0285">Flavoprotein</keyword>
<dbReference type="SUPFAM" id="SSF63380">
    <property type="entry name" value="Riboflavin synthase domain-like"/>
    <property type="match status" value="1"/>
</dbReference>
<dbReference type="InterPro" id="IPR001709">
    <property type="entry name" value="Flavoprot_Pyr_Nucl_cyt_Rdtase"/>
</dbReference>
<keyword evidence="23" id="KW-0813">Transport</keyword>
<evidence type="ECO:0000256" key="9">
    <source>
        <dbReference type="ARBA" id="ARBA00022621"/>
    </source>
</evidence>
<comment type="function">
    <text evidence="17">Is involved in NO detoxification in an aerobic process, termed nitric oxide dioxygenase (NOD) reaction that utilizes O(2) and NAD(P)H to convert NO to nitrate, which protects the bacterium from various noxious nitrogen compounds. Therefore, plays a central role in the inducible response to nitrosative stress.</text>
</comment>
<evidence type="ECO:0000256" key="23">
    <source>
        <dbReference type="RuleBase" id="RU000356"/>
    </source>
</evidence>
<dbReference type="NCBIfam" id="NF009805">
    <property type="entry name" value="PRK13289.1"/>
    <property type="match status" value="1"/>
</dbReference>
<dbReference type="InterPro" id="IPR008333">
    <property type="entry name" value="Cbr1-like_FAD-bd_dom"/>
</dbReference>
<dbReference type="InterPro" id="IPR039261">
    <property type="entry name" value="FNR_nucleotide-bd"/>
</dbReference>
<dbReference type="PRINTS" id="PR00406">
    <property type="entry name" value="CYTB5RDTASE"/>
</dbReference>
<evidence type="ECO:0000256" key="14">
    <source>
        <dbReference type="ARBA" id="ARBA00023002"/>
    </source>
</evidence>
<dbReference type="GO" id="GO:0071500">
    <property type="term" value="P:cellular response to nitrosative stress"/>
    <property type="evidence" value="ECO:0007669"/>
    <property type="project" value="TreeGrafter"/>
</dbReference>
<reference evidence="26" key="1">
    <citation type="submission" date="2022-01" db="EMBL/GenBank/DDBJ databases">
        <authorList>
            <person name="Karlyshev A.V."/>
            <person name="Jaspars M."/>
        </authorList>
    </citation>
    <scope>NUCLEOTIDE SEQUENCE</scope>
    <source>
        <strain evidence="26">AGSA3-2</strain>
    </source>
</reference>
<protein>
    <recommendedName>
        <fullName evidence="6">Flavohemoprotein</fullName>
        <ecNumber evidence="5">1.14.12.17</ecNumber>
    </recommendedName>
    <alternativeName>
        <fullName evidence="19">Flavohemoglobin</fullName>
    </alternativeName>
    <alternativeName>
        <fullName evidence="18">Hemoglobin-like protein</fullName>
    </alternativeName>
    <alternativeName>
        <fullName evidence="20">Nitric oxide dioxygenase</fullName>
    </alternativeName>
</protein>
<dbReference type="GO" id="GO:0046872">
    <property type="term" value="F:metal ion binding"/>
    <property type="evidence" value="ECO:0007669"/>
    <property type="project" value="UniProtKB-KW"/>
</dbReference>
<dbReference type="EC" id="1.14.12.17" evidence="5"/>
<keyword evidence="13" id="KW-0521">NADP</keyword>
<evidence type="ECO:0000256" key="15">
    <source>
        <dbReference type="ARBA" id="ARBA00023004"/>
    </source>
</evidence>
<dbReference type="GO" id="GO:0071949">
    <property type="term" value="F:FAD binding"/>
    <property type="evidence" value="ECO:0007669"/>
    <property type="project" value="TreeGrafter"/>
</dbReference>
<dbReference type="Pfam" id="PF00042">
    <property type="entry name" value="Globin"/>
    <property type="match status" value="1"/>
</dbReference>
<comment type="catalytic activity">
    <reaction evidence="21">
        <text>2 nitric oxide + NADH + 2 O2 = 2 nitrate + NAD(+) + H(+)</text>
        <dbReference type="Rhea" id="RHEA:19469"/>
        <dbReference type="ChEBI" id="CHEBI:15378"/>
        <dbReference type="ChEBI" id="CHEBI:15379"/>
        <dbReference type="ChEBI" id="CHEBI:16480"/>
        <dbReference type="ChEBI" id="CHEBI:17632"/>
        <dbReference type="ChEBI" id="CHEBI:57540"/>
        <dbReference type="ChEBI" id="CHEBI:57945"/>
        <dbReference type="EC" id="1.14.12.17"/>
    </reaction>
</comment>
<keyword evidence="8 23" id="KW-0349">Heme</keyword>
<dbReference type="Proteomes" id="UP001107961">
    <property type="component" value="Unassembled WGS sequence"/>
</dbReference>
<dbReference type="GO" id="GO:0009636">
    <property type="term" value="P:response to toxic substance"/>
    <property type="evidence" value="ECO:0007669"/>
    <property type="project" value="UniProtKB-KW"/>
</dbReference>
<dbReference type="FunFam" id="2.40.30.10:FF:000034">
    <property type="entry name" value="Flavohemoprotein"/>
    <property type="match status" value="1"/>
</dbReference>
<dbReference type="Pfam" id="PF00175">
    <property type="entry name" value="NAD_binding_1"/>
    <property type="match status" value="1"/>
</dbReference>
<evidence type="ECO:0000256" key="16">
    <source>
        <dbReference type="ARBA" id="ARBA00023027"/>
    </source>
</evidence>
<dbReference type="FunFam" id="3.40.50.80:FF:000010">
    <property type="entry name" value="Flavohemoprotein"/>
    <property type="match status" value="1"/>
</dbReference>
<dbReference type="AlphaFoldDB" id="A0A9Q3ZD96"/>
<dbReference type="GO" id="GO:0008941">
    <property type="term" value="F:nitric oxide dioxygenase NAD(P)H activity"/>
    <property type="evidence" value="ECO:0007669"/>
    <property type="project" value="UniProtKB-EC"/>
</dbReference>
<evidence type="ECO:0000256" key="10">
    <source>
        <dbReference type="ARBA" id="ARBA00022630"/>
    </source>
</evidence>
<dbReference type="EMBL" id="JAJVKT010000015">
    <property type="protein sequence ID" value="MCE7509533.1"/>
    <property type="molecule type" value="Genomic_DNA"/>
</dbReference>
<dbReference type="PRINTS" id="PR00371">
    <property type="entry name" value="FPNCR"/>
</dbReference>
<evidence type="ECO:0000256" key="13">
    <source>
        <dbReference type="ARBA" id="ARBA00022857"/>
    </source>
</evidence>
<evidence type="ECO:0000313" key="26">
    <source>
        <dbReference type="EMBL" id="MCE7509533.1"/>
    </source>
</evidence>
<dbReference type="InterPro" id="IPR017938">
    <property type="entry name" value="Riboflavin_synthase-like_b-brl"/>
</dbReference>
<dbReference type="Pfam" id="PF00970">
    <property type="entry name" value="FAD_binding_6"/>
    <property type="match status" value="1"/>
</dbReference>
<evidence type="ECO:0000256" key="12">
    <source>
        <dbReference type="ARBA" id="ARBA00022827"/>
    </source>
</evidence>
<evidence type="ECO:0000256" key="11">
    <source>
        <dbReference type="ARBA" id="ARBA00022723"/>
    </source>
</evidence>
<evidence type="ECO:0000256" key="21">
    <source>
        <dbReference type="ARBA" id="ARBA00048649"/>
    </source>
</evidence>
<dbReference type="FunFam" id="1.10.490.10:FF:000003">
    <property type="entry name" value="Flavohemoprotein"/>
    <property type="match status" value="1"/>
</dbReference>
<evidence type="ECO:0000256" key="1">
    <source>
        <dbReference type="ARBA" id="ARBA00001970"/>
    </source>
</evidence>